<dbReference type="SUPFAM" id="SSF50978">
    <property type="entry name" value="WD40 repeat-like"/>
    <property type="match status" value="1"/>
</dbReference>
<evidence type="ECO:0000256" key="2">
    <source>
        <dbReference type="ARBA" id="ARBA00022664"/>
    </source>
</evidence>
<dbReference type="OMA" id="IWDIRPY"/>
<dbReference type="Pfam" id="PF00400">
    <property type="entry name" value="WD40"/>
    <property type="match status" value="6"/>
</dbReference>
<dbReference type="AlphaFoldDB" id="A4S302"/>
<proteinExistence type="predicted"/>
<name>A4S302_OSTLU</name>
<feature type="repeat" description="WD" evidence="5">
    <location>
        <begin position="237"/>
        <end position="267"/>
    </location>
</feature>
<evidence type="ECO:0000256" key="3">
    <source>
        <dbReference type="ARBA" id="ARBA00022737"/>
    </source>
</evidence>
<dbReference type="RefSeq" id="XP_001419627.1">
    <property type="nucleotide sequence ID" value="XM_001419590.1"/>
</dbReference>
<dbReference type="GO" id="GO:0006397">
    <property type="term" value="P:mRNA processing"/>
    <property type="evidence" value="ECO:0007669"/>
    <property type="project" value="UniProtKB-KW"/>
</dbReference>
<dbReference type="EMBL" id="CP000589">
    <property type="protein sequence ID" value="ABO97920.1"/>
    <property type="molecule type" value="Genomic_DNA"/>
</dbReference>
<organism evidence="6 7">
    <name type="scientific">Ostreococcus lucimarinus (strain CCE9901)</name>
    <dbReference type="NCBI Taxonomy" id="436017"/>
    <lineage>
        <taxon>Eukaryota</taxon>
        <taxon>Viridiplantae</taxon>
        <taxon>Chlorophyta</taxon>
        <taxon>Mamiellophyceae</taxon>
        <taxon>Mamiellales</taxon>
        <taxon>Bathycoccaceae</taxon>
        <taxon>Ostreococcus</taxon>
    </lineage>
</organism>
<dbReference type="GeneID" id="5003836"/>
<dbReference type="InterPro" id="IPR052234">
    <property type="entry name" value="U5_snRNP_Component"/>
</dbReference>
<dbReference type="STRING" id="436017.A4S302"/>
<feature type="repeat" description="WD" evidence="5">
    <location>
        <begin position="4"/>
        <end position="45"/>
    </location>
</feature>
<accession>A4S302</accession>
<sequence>MALTRGHEGGVNAVAFSRSGATLASAGHDGGLALWRVGDASASANFMTARGCKNAVTDACYTMDDECAVTSDADGVVRVWDAETGGQVKSYASTRGKCANAVSAARGDLVMSASDDGSACVWDLRVKKRAARTYAHAVPQTACVMSAHGDRAYVGGVDDVVRAWDARMENKSLMTLEGHEDTITGLDISPCGSFVLSNSMDNTLRMWDTRAFVEGERETKRFVGHSHNFEKALLRCAFNADGTRVGSGSADSCVYVWEVENAKLKYKLPGHKGVVSGVAFSPAENPVIASGGADGVVFVGELDR</sequence>
<dbReference type="Proteomes" id="UP000001568">
    <property type="component" value="Chromosome 9"/>
</dbReference>
<dbReference type="GO" id="GO:0071013">
    <property type="term" value="C:catalytic step 2 spliceosome"/>
    <property type="evidence" value="ECO:0007669"/>
    <property type="project" value="TreeGrafter"/>
</dbReference>
<evidence type="ECO:0000256" key="5">
    <source>
        <dbReference type="PROSITE-ProRule" id="PRU00221"/>
    </source>
</evidence>
<evidence type="ECO:0000256" key="4">
    <source>
        <dbReference type="ARBA" id="ARBA00023187"/>
    </source>
</evidence>
<protein>
    <submittedName>
        <fullName evidence="6">Uncharacterized protein</fullName>
    </submittedName>
</protein>
<dbReference type="PROSITE" id="PS00678">
    <property type="entry name" value="WD_REPEATS_1"/>
    <property type="match status" value="2"/>
</dbReference>
<feature type="repeat" description="WD" evidence="5">
    <location>
        <begin position="49"/>
        <end position="90"/>
    </location>
</feature>
<keyword evidence="3" id="KW-0677">Repeat</keyword>
<keyword evidence="1 5" id="KW-0853">WD repeat</keyword>
<reference evidence="6 7" key="1">
    <citation type="journal article" date="2007" name="Proc. Natl. Acad. Sci. U.S.A.">
        <title>The tiny eukaryote Ostreococcus provides genomic insights into the paradox of plankton speciation.</title>
        <authorList>
            <person name="Palenik B."/>
            <person name="Grimwood J."/>
            <person name="Aerts A."/>
            <person name="Rouze P."/>
            <person name="Salamov A."/>
            <person name="Putnam N."/>
            <person name="Dupont C."/>
            <person name="Jorgensen R."/>
            <person name="Derelle E."/>
            <person name="Rombauts S."/>
            <person name="Zhou K."/>
            <person name="Otillar R."/>
            <person name="Merchant S.S."/>
            <person name="Podell S."/>
            <person name="Gaasterland T."/>
            <person name="Napoli C."/>
            <person name="Gendler K."/>
            <person name="Manuell A."/>
            <person name="Tai V."/>
            <person name="Vallon O."/>
            <person name="Piganeau G."/>
            <person name="Jancek S."/>
            <person name="Heijde M."/>
            <person name="Jabbari K."/>
            <person name="Bowler C."/>
            <person name="Lohr M."/>
            <person name="Robbens S."/>
            <person name="Werner G."/>
            <person name="Dubchak I."/>
            <person name="Pazour G.J."/>
            <person name="Ren Q."/>
            <person name="Paulsen I."/>
            <person name="Delwiche C."/>
            <person name="Schmutz J."/>
            <person name="Rokhsar D."/>
            <person name="Van de Peer Y."/>
            <person name="Moreau H."/>
            <person name="Grigoriev I.V."/>
        </authorList>
    </citation>
    <scope>NUCLEOTIDE SEQUENCE [LARGE SCALE GENOMIC DNA]</scope>
    <source>
        <strain evidence="6 7">CCE9901</strain>
    </source>
</reference>
<dbReference type="OrthoDB" id="495833at2759"/>
<dbReference type="InterPro" id="IPR020472">
    <property type="entry name" value="WD40_PAC1"/>
</dbReference>
<dbReference type="PROSITE" id="PS50294">
    <property type="entry name" value="WD_REPEATS_REGION"/>
    <property type="match status" value="3"/>
</dbReference>
<dbReference type="PANTHER" id="PTHR44006:SF1">
    <property type="entry name" value="U5 SMALL NUCLEAR RIBONUCLEOPROTEIN 40 KDA PROTEIN"/>
    <property type="match status" value="1"/>
</dbReference>
<keyword evidence="4" id="KW-0508">mRNA splicing</keyword>
<evidence type="ECO:0000313" key="7">
    <source>
        <dbReference type="Proteomes" id="UP000001568"/>
    </source>
</evidence>
<dbReference type="SMART" id="SM00320">
    <property type="entry name" value="WD40"/>
    <property type="match status" value="7"/>
</dbReference>
<dbReference type="PRINTS" id="PR00320">
    <property type="entry name" value="GPROTEINBRPT"/>
</dbReference>
<dbReference type="HOGENOM" id="CLU_000288_57_2_1"/>
<evidence type="ECO:0000256" key="1">
    <source>
        <dbReference type="ARBA" id="ARBA00022574"/>
    </source>
</evidence>
<feature type="repeat" description="WD" evidence="5">
    <location>
        <begin position="268"/>
        <end position="304"/>
    </location>
</feature>
<dbReference type="InterPro" id="IPR019775">
    <property type="entry name" value="WD40_repeat_CS"/>
</dbReference>
<dbReference type="eggNOG" id="KOG0265">
    <property type="taxonomic scope" value="Eukaryota"/>
</dbReference>
<keyword evidence="7" id="KW-1185">Reference proteome</keyword>
<keyword evidence="2" id="KW-0507">mRNA processing</keyword>
<dbReference type="InterPro" id="IPR015943">
    <property type="entry name" value="WD40/YVTN_repeat-like_dom_sf"/>
</dbReference>
<dbReference type="Gene3D" id="2.130.10.10">
    <property type="entry name" value="YVTN repeat-like/Quinoprotein amine dehydrogenase"/>
    <property type="match status" value="1"/>
</dbReference>
<evidence type="ECO:0000313" key="6">
    <source>
        <dbReference type="EMBL" id="ABO97920.1"/>
    </source>
</evidence>
<dbReference type="Gramene" id="ABO97920">
    <property type="protein sequence ID" value="ABO97920"/>
    <property type="gene ID" value="OSTLU_12918"/>
</dbReference>
<gene>
    <name evidence="6" type="ORF">OSTLU_12918</name>
</gene>
<dbReference type="InterPro" id="IPR036322">
    <property type="entry name" value="WD40_repeat_dom_sf"/>
</dbReference>
<dbReference type="InterPro" id="IPR001680">
    <property type="entry name" value="WD40_rpt"/>
</dbReference>
<dbReference type="PANTHER" id="PTHR44006">
    <property type="entry name" value="U5 SMALL NUCLEAR RIBONUCLEOPROTEIN 40 KDA PROTEIN"/>
    <property type="match status" value="1"/>
</dbReference>
<dbReference type="CDD" id="cd00200">
    <property type="entry name" value="WD40"/>
    <property type="match status" value="1"/>
</dbReference>
<dbReference type="PROSITE" id="PS50082">
    <property type="entry name" value="WD_REPEATS_2"/>
    <property type="match status" value="5"/>
</dbReference>
<feature type="repeat" description="WD" evidence="5">
    <location>
        <begin position="176"/>
        <end position="210"/>
    </location>
</feature>
<dbReference type="GO" id="GO:0008380">
    <property type="term" value="P:RNA splicing"/>
    <property type="evidence" value="ECO:0007669"/>
    <property type="project" value="UniProtKB-KW"/>
</dbReference>
<dbReference type="GO" id="GO:0003723">
    <property type="term" value="F:RNA binding"/>
    <property type="evidence" value="ECO:0007669"/>
    <property type="project" value="TreeGrafter"/>
</dbReference>
<dbReference type="KEGG" id="olu:OSTLU_12918"/>